<keyword evidence="9 10" id="KW-0326">Glycosidase</keyword>
<proteinExistence type="inferred from homology"/>
<accession>A0A9W7GF08</accession>
<keyword evidence="6 10" id="KW-0862">Zinc</keyword>
<dbReference type="Gene3D" id="3.20.110.10">
    <property type="entry name" value="Glycoside hydrolase 38, N terminal domain"/>
    <property type="match status" value="1"/>
</dbReference>
<dbReference type="Proteomes" id="UP001165065">
    <property type="component" value="Unassembled WGS sequence"/>
</dbReference>
<dbReference type="Gene3D" id="1.20.1270.50">
    <property type="entry name" value="Glycoside hydrolase family 38, central domain"/>
    <property type="match status" value="2"/>
</dbReference>
<comment type="caution">
    <text evidence="13">The sequence shown here is derived from an EMBL/GenBank/DDBJ whole genome shotgun (WGS) entry which is preliminary data.</text>
</comment>
<name>A0A9W7GF08_9STRA</name>
<dbReference type="SUPFAM" id="SSF88688">
    <property type="entry name" value="Families 57/38 glycoside transferase middle domain"/>
    <property type="match status" value="1"/>
</dbReference>
<evidence type="ECO:0000259" key="12">
    <source>
        <dbReference type="SMART" id="SM00872"/>
    </source>
</evidence>
<dbReference type="GO" id="GO:0046872">
    <property type="term" value="F:metal ion binding"/>
    <property type="evidence" value="ECO:0007669"/>
    <property type="project" value="UniProtKB-KW"/>
</dbReference>
<dbReference type="AlphaFoldDB" id="A0A9W7GF08"/>
<dbReference type="FunFam" id="3.20.110.10:FF:000001">
    <property type="entry name" value="Alpha-mannosidase"/>
    <property type="match status" value="1"/>
</dbReference>
<dbReference type="GO" id="GO:0004559">
    <property type="term" value="F:alpha-mannosidase activity"/>
    <property type="evidence" value="ECO:0007669"/>
    <property type="project" value="UniProtKB-EC"/>
</dbReference>
<dbReference type="CDD" id="cd10810">
    <property type="entry name" value="GH38N_AMII_LAM_like"/>
    <property type="match status" value="1"/>
</dbReference>
<keyword evidence="8" id="KW-0325">Glycoprotein</keyword>
<comment type="similarity">
    <text evidence="2 10">Belongs to the glycosyl hydrolase 38 family.</text>
</comment>
<evidence type="ECO:0000256" key="3">
    <source>
        <dbReference type="ARBA" id="ARBA00012752"/>
    </source>
</evidence>
<protein>
    <recommendedName>
        <fullName evidence="3 10">Alpha-mannosidase</fullName>
        <ecNumber evidence="10">3.2.1.-</ecNumber>
    </recommendedName>
</protein>
<comment type="cofactor">
    <cofactor evidence="10">
        <name>Zn(2+)</name>
        <dbReference type="ChEBI" id="CHEBI:29105"/>
    </cofactor>
    <text evidence="10">Binds 1 zinc ion per subunit.</text>
</comment>
<evidence type="ECO:0000256" key="4">
    <source>
        <dbReference type="ARBA" id="ARBA00022723"/>
    </source>
</evidence>
<evidence type="ECO:0000256" key="2">
    <source>
        <dbReference type="ARBA" id="ARBA00009792"/>
    </source>
</evidence>
<dbReference type="SMART" id="SM00872">
    <property type="entry name" value="Alpha-mann_mid"/>
    <property type="match status" value="1"/>
</dbReference>
<dbReference type="Pfam" id="PF07748">
    <property type="entry name" value="Glyco_hydro_38C"/>
    <property type="match status" value="1"/>
</dbReference>
<evidence type="ECO:0000256" key="10">
    <source>
        <dbReference type="RuleBase" id="RU361199"/>
    </source>
</evidence>
<dbReference type="SUPFAM" id="SSF74650">
    <property type="entry name" value="Galactose mutarotase-like"/>
    <property type="match status" value="1"/>
</dbReference>
<dbReference type="Pfam" id="PF01074">
    <property type="entry name" value="Glyco_hydro_38N"/>
    <property type="match status" value="1"/>
</dbReference>
<feature type="signal peptide" evidence="10">
    <location>
        <begin position="1"/>
        <end position="21"/>
    </location>
</feature>
<keyword evidence="10" id="KW-0732">Signal</keyword>
<organism evidence="13 14">
    <name type="scientific">Triparma columacea</name>
    <dbReference type="NCBI Taxonomy" id="722753"/>
    <lineage>
        <taxon>Eukaryota</taxon>
        <taxon>Sar</taxon>
        <taxon>Stramenopiles</taxon>
        <taxon>Ochrophyta</taxon>
        <taxon>Bolidophyceae</taxon>
        <taxon>Parmales</taxon>
        <taxon>Triparmaceae</taxon>
        <taxon>Triparma</taxon>
    </lineage>
</organism>
<feature type="domain" description="Glycoside hydrolase family 38 central" evidence="12">
    <location>
        <begin position="370"/>
        <end position="451"/>
    </location>
</feature>
<keyword evidence="4 10" id="KW-0479">Metal-binding</keyword>
<dbReference type="Gene3D" id="2.60.40.1360">
    <property type="match status" value="1"/>
</dbReference>
<dbReference type="GO" id="GO:0030246">
    <property type="term" value="F:carbohydrate binding"/>
    <property type="evidence" value="ECO:0007669"/>
    <property type="project" value="InterPro"/>
</dbReference>
<dbReference type="EMBL" id="BRYA01000226">
    <property type="protein sequence ID" value="GMI44806.1"/>
    <property type="molecule type" value="Genomic_DNA"/>
</dbReference>
<dbReference type="PANTHER" id="PTHR11607">
    <property type="entry name" value="ALPHA-MANNOSIDASE"/>
    <property type="match status" value="1"/>
</dbReference>
<dbReference type="GO" id="GO:0006013">
    <property type="term" value="P:mannose metabolic process"/>
    <property type="evidence" value="ECO:0007669"/>
    <property type="project" value="InterPro"/>
</dbReference>
<evidence type="ECO:0000256" key="1">
    <source>
        <dbReference type="ARBA" id="ARBA00000365"/>
    </source>
</evidence>
<dbReference type="OrthoDB" id="2016903at2759"/>
<dbReference type="SUPFAM" id="SSF88713">
    <property type="entry name" value="Glycoside hydrolase/deacetylase"/>
    <property type="match status" value="1"/>
</dbReference>
<dbReference type="InterPro" id="IPR037094">
    <property type="entry name" value="Glyco_hydro_38_cen_sf"/>
</dbReference>
<comment type="catalytic activity">
    <reaction evidence="1">
        <text>Hydrolysis of terminal, non-reducing alpha-D-mannose residues in alpha-D-mannosides.</text>
        <dbReference type="EC" id="3.2.1.24"/>
    </reaction>
</comment>
<evidence type="ECO:0000256" key="8">
    <source>
        <dbReference type="ARBA" id="ARBA00023180"/>
    </source>
</evidence>
<dbReference type="InterPro" id="IPR050843">
    <property type="entry name" value="Glycosyl_Hydrlase_38"/>
</dbReference>
<evidence type="ECO:0000313" key="13">
    <source>
        <dbReference type="EMBL" id="GMI44806.1"/>
    </source>
</evidence>
<dbReference type="Pfam" id="PF09261">
    <property type="entry name" value="Alpha-mann_mid"/>
    <property type="match status" value="1"/>
</dbReference>
<dbReference type="EC" id="3.2.1.-" evidence="10"/>
<dbReference type="InterPro" id="IPR011330">
    <property type="entry name" value="Glyco_hydro/deAcase_b/a-brl"/>
</dbReference>
<keyword evidence="7" id="KW-1015">Disulfide bond</keyword>
<dbReference type="PANTHER" id="PTHR11607:SF3">
    <property type="entry name" value="LYSOSOMAL ALPHA-MANNOSIDASE"/>
    <property type="match status" value="1"/>
</dbReference>
<dbReference type="Pfam" id="PF17677">
    <property type="entry name" value="Glyco_hydro38C2"/>
    <property type="match status" value="1"/>
</dbReference>
<dbReference type="InterPro" id="IPR027291">
    <property type="entry name" value="Glyco_hydro_38_N_sf"/>
</dbReference>
<feature type="chain" id="PRO_5041015848" description="Alpha-mannosidase" evidence="10">
    <location>
        <begin position="22"/>
        <end position="1078"/>
    </location>
</feature>
<dbReference type="Gene3D" id="2.70.98.30">
    <property type="entry name" value="Golgi alpha-mannosidase II, domain 4"/>
    <property type="match status" value="1"/>
</dbReference>
<feature type="region of interest" description="Disordered" evidence="11">
    <location>
        <begin position="865"/>
        <end position="884"/>
    </location>
</feature>
<dbReference type="InterPro" id="IPR011682">
    <property type="entry name" value="Glyco_hydro_38_C"/>
</dbReference>
<dbReference type="FunFam" id="1.20.1270.50:FF:000003">
    <property type="entry name" value="Alpha-mannosidase"/>
    <property type="match status" value="1"/>
</dbReference>
<dbReference type="InterPro" id="IPR041147">
    <property type="entry name" value="GH38_C"/>
</dbReference>
<dbReference type="InterPro" id="IPR011013">
    <property type="entry name" value="Gal_mutarotase_sf_dom"/>
</dbReference>
<reference evidence="14" key="1">
    <citation type="journal article" date="2023" name="Commun. Biol.">
        <title>Genome analysis of Parmales, the sister group of diatoms, reveals the evolutionary specialization of diatoms from phago-mixotrophs to photoautotrophs.</title>
        <authorList>
            <person name="Ban H."/>
            <person name="Sato S."/>
            <person name="Yoshikawa S."/>
            <person name="Yamada K."/>
            <person name="Nakamura Y."/>
            <person name="Ichinomiya M."/>
            <person name="Sato N."/>
            <person name="Blanc-Mathieu R."/>
            <person name="Endo H."/>
            <person name="Kuwata A."/>
            <person name="Ogata H."/>
        </authorList>
    </citation>
    <scope>NUCLEOTIDE SEQUENCE [LARGE SCALE GENOMIC DNA]</scope>
</reference>
<gene>
    <name evidence="13" type="ORF">TrCOL_g8938</name>
</gene>
<evidence type="ECO:0000256" key="5">
    <source>
        <dbReference type="ARBA" id="ARBA00022801"/>
    </source>
</evidence>
<dbReference type="Gene3D" id="2.60.40.1180">
    <property type="entry name" value="Golgi alpha-mannosidase II"/>
    <property type="match status" value="1"/>
</dbReference>
<evidence type="ECO:0000256" key="6">
    <source>
        <dbReference type="ARBA" id="ARBA00022833"/>
    </source>
</evidence>
<dbReference type="InterPro" id="IPR015341">
    <property type="entry name" value="Glyco_hydro_38_cen"/>
</dbReference>
<dbReference type="FunFam" id="1.20.1270.50:FF:000002">
    <property type="entry name" value="Alpha-mannosidase"/>
    <property type="match status" value="1"/>
</dbReference>
<dbReference type="InterPro" id="IPR013780">
    <property type="entry name" value="Glyco_hydro_b"/>
</dbReference>
<dbReference type="InterPro" id="IPR028995">
    <property type="entry name" value="Glyco_hydro_57/38_cen_sf"/>
</dbReference>
<evidence type="ECO:0000256" key="11">
    <source>
        <dbReference type="SAM" id="MobiDB-lite"/>
    </source>
</evidence>
<evidence type="ECO:0000256" key="7">
    <source>
        <dbReference type="ARBA" id="ARBA00023157"/>
    </source>
</evidence>
<keyword evidence="14" id="KW-1185">Reference proteome</keyword>
<keyword evidence="5 10" id="KW-0378">Hydrolase</keyword>
<evidence type="ECO:0000313" key="14">
    <source>
        <dbReference type="Proteomes" id="UP001165065"/>
    </source>
</evidence>
<dbReference type="InterPro" id="IPR000602">
    <property type="entry name" value="Glyco_hydro_38_N"/>
</dbReference>
<evidence type="ECO:0000256" key="9">
    <source>
        <dbReference type="ARBA" id="ARBA00023295"/>
    </source>
</evidence>
<sequence>MKLTLLTALLFPILSLASVDASSDDNSPSSSSLPTLTVHVVPHTHDDVGWLKTVDQYFYGANNTIQHANVQMILSTLIPALEYDEERKFTYVEQAFFSRWWNEQNDKMKDRVRKLVKNGQLSFVNGGWCMHDEAATHFYGMIDQTTLGHTFLKEEFDFTPSVGWQIDPFGHSSTQASLLSAEAGFDALYFGRIDYQDLQLRRDSQRVEGIWRASANSKDQSQVFWGLSGSYGGNYGPPSGFCFDNFCSDEPMMDDPDLEDYNVDGKVSDFVAAAWDQANQARGTHIMMTMGSDFQYENSEVWFRNLDSVIKNVNQYAEDGKIEADPNGRFGGIKLVYSNPDIYTLAKNKDELDWEVKTDDFFPYSDCENCFWTGYFTSRAELKKWERTGSAFLQAARQFETLDSVTPAKDVKSTFDSPIHKLDAAVGVVQHHDGVSGTAKQHVAFDYAKRIDVGFKTAADYVTKVLDNILKAKHPDATPPEFSICQGLNVSTCSATQSVGFEDGEKLVVGVYNSLSHARTEIVGVPVQSGGEYVVYDGTEQVEIEASVIANSFPMDESAAPYTLYFQAEDLHPMGMKFYSIKMGEAKAEPVPAAASTATSRRSLRGKEDNLKVSTSKFTVEFSPSGQLLSIGDQKVSQSWGYYTSFDSTRNELGVTPQPQGDYKWTPGVPGTCLPGYLDAEGDEERWLRDSDGQNSGAYIFRPSRKDESLTDLAPKAGKVSVVETELVTEVTAEFGDWVKQVTRVSKDADYVDVEWTVGPVPTDDNVGKEVVMKLSTDIKNSGTFYTDSNGREFLERKLDYRPTWDMEVFQPIAGNYYPVNAAIYIEDEASSLSVLNDRTQGGASLADGEIEIMVQRRLVADDSRGVGEPLDETTGGVTPYPPYGDAVREGDGVVIKGKHRIVVGGGNEGAKNARKEMDAMFSPPVQFFGTSNGKDEEINLAGFSAIGASAALPPQIAMITLAKVHGSSDTYMVRLAHQYSAGEDVELSKGAKVDLNKVLPFGMQIDKWVETTLTGNQGRKEWEDKRLKWKGQEQVKGTTGRDQDEGDEVTINAMEIRTFKIKVKGGEEKGWGVEARD</sequence>